<evidence type="ECO:0000313" key="3">
    <source>
        <dbReference type="EMBL" id="GMF20944.1"/>
    </source>
</evidence>
<feature type="transmembrane region" description="Helical" evidence="2">
    <location>
        <begin position="508"/>
        <end position="529"/>
    </location>
</feature>
<sequence>MRLHQSQINPSNPHQLERKKTSQLTSVYHRLLSFWHWSQIGHRSEYSVERMLALQDYYENTPITHVLAVCFLTPIPGVLLTVLVDCIPLADPSQGWEANYAFWVRGFLDMFGVSIASVAQVRAIIEPDTISIVAVVLISLGAASICIMMLIGVAATWCFPVPFGLVLFVVPYIAIMSLFVVLGIGPRKIAKSPVLAKQLKAHAWIAFAQGIVAMAYPLFTAVFYRLSGIEQTAFVFVMPLIKFAAKTMVAKAARGLYCYVAMLVVFSVDVFNVLYIVICMQFANSTMTTVVMISLDCFHVIIGVRAIFHQISVARKRRFSSKSYLEQSSDCLGELSVMMNKLLRDLHASNALRCRIRVFAPFPLALSGSRAAILHEIAKASQQIHIHPLPKLRSQTKLALKMISNAPYHKSESITIIKKPNSSEGKIKNSAFDIHKQNRVVPVGPVVSTIILSSNERVRRKMSTPRRLLRLMDSNVVLSASKVREALSYEATETAVRDILQAFFHAEYLLIAEYIECALPMLYALYLLVLSQLPTAQYYPQTALPFHKLVGSVTNILIFTMIEFVGFVGLLVFLRTKLGVSALYQLAFVLETHAQTVQGHLLVWTVFILRMTLKHNGTRYCIDSLVCIY</sequence>
<dbReference type="OrthoDB" id="144246at2759"/>
<evidence type="ECO:0000313" key="4">
    <source>
        <dbReference type="Proteomes" id="UP001165121"/>
    </source>
</evidence>
<keyword evidence="4" id="KW-1185">Reference proteome</keyword>
<reference evidence="3" key="1">
    <citation type="submission" date="2023-04" db="EMBL/GenBank/DDBJ databases">
        <title>Phytophthora fragariaefolia NBRC 109709.</title>
        <authorList>
            <person name="Ichikawa N."/>
            <person name="Sato H."/>
            <person name="Tonouchi N."/>
        </authorList>
    </citation>
    <scope>NUCLEOTIDE SEQUENCE</scope>
    <source>
        <strain evidence="3">NBRC 109709</strain>
    </source>
</reference>
<feature type="transmembrane region" description="Helical" evidence="2">
    <location>
        <begin position="66"/>
        <end position="90"/>
    </location>
</feature>
<evidence type="ECO:0000256" key="1">
    <source>
        <dbReference type="SAM" id="MobiDB-lite"/>
    </source>
</evidence>
<feature type="transmembrane region" description="Helical" evidence="2">
    <location>
        <begin position="232"/>
        <end position="249"/>
    </location>
</feature>
<gene>
    <name evidence="3" type="ORF">Pfra01_000263600</name>
</gene>
<feature type="transmembrane region" description="Helical" evidence="2">
    <location>
        <begin position="132"/>
        <end position="157"/>
    </location>
</feature>
<feature type="transmembrane region" description="Helical" evidence="2">
    <location>
        <begin position="549"/>
        <end position="574"/>
    </location>
</feature>
<keyword evidence="2" id="KW-0472">Membrane</keyword>
<dbReference type="Proteomes" id="UP001165121">
    <property type="component" value="Unassembled WGS sequence"/>
</dbReference>
<organism evidence="3 4">
    <name type="scientific">Phytophthora fragariaefolia</name>
    <dbReference type="NCBI Taxonomy" id="1490495"/>
    <lineage>
        <taxon>Eukaryota</taxon>
        <taxon>Sar</taxon>
        <taxon>Stramenopiles</taxon>
        <taxon>Oomycota</taxon>
        <taxon>Peronosporomycetes</taxon>
        <taxon>Peronosporales</taxon>
        <taxon>Peronosporaceae</taxon>
        <taxon>Phytophthora</taxon>
    </lineage>
</organism>
<keyword evidence="2" id="KW-0812">Transmembrane</keyword>
<feature type="transmembrane region" description="Helical" evidence="2">
    <location>
        <begin position="289"/>
        <end position="308"/>
    </location>
</feature>
<feature type="region of interest" description="Disordered" evidence="1">
    <location>
        <begin position="1"/>
        <end position="20"/>
    </location>
</feature>
<feature type="compositionally biased region" description="Polar residues" evidence="1">
    <location>
        <begin position="1"/>
        <end position="14"/>
    </location>
</feature>
<feature type="transmembrane region" description="Helical" evidence="2">
    <location>
        <begin position="102"/>
        <end position="125"/>
    </location>
</feature>
<proteinExistence type="predicted"/>
<dbReference type="AlphaFoldDB" id="A0A9W6TVR2"/>
<feature type="transmembrane region" description="Helical" evidence="2">
    <location>
        <begin position="256"/>
        <end position="283"/>
    </location>
</feature>
<accession>A0A9W6TVR2</accession>
<protein>
    <submittedName>
        <fullName evidence="3">Unnamed protein product</fullName>
    </submittedName>
</protein>
<feature type="transmembrane region" description="Helical" evidence="2">
    <location>
        <begin position="204"/>
        <end position="226"/>
    </location>
</feature>
<keyword evidence="2" id="KW-1133">Transmembrane helix</keyword>
<dbReference type="EMBL" id="BSXT01000213">
    <property type="protein sequence ID" value="GMF20944.1"/>
    <property type="molecule type" value="Genomic_DNA"/>
</dbReference>
<comment type="caution">
    <text evidence="3">The sequence shown here is derived from an EMBL/GenBank/DDBJ whole genome shotgun (WGS) entry which is preliminary data.</text>
</comment>
<name>A0A9W6TVR2_9STRA</name>
<feature type="transmembrane region" description="Helical" evidence="2">
    <location>
        <begin position="163"/>
        <end position="184"/>
    </location>
</feature>
<evidence type="ECO:0000256" key="2">
    <source>
        <dbReference type="SAM" id="Phobius"/>
    </source>
</evidence>